<evidence type="ECO:0000313" key="1">
    <source>
        <dbReference type="EMBL" id="EGT46363.1"/>
    </source>
</evidence>
<dbReference type="Proteomes" id="UP000008068">
    <property type="component" value="Unassembled WGS sequence"/>
</dbReference>
<evidence type="ECO:0000313" key="2">
    <source>
        <dbReference type="Proteomes" id="UP000008068"/>
    </source>
</evidence>
<protein>
    <submittedName>
        <fullName evidence="1">Uncharacterized protein</fullName>
    </submittedName>
</protein>
<reference evidence="2" key="1">
    <citation type="submission" date="2011-07" db="EMBL/GenBank/DDBJ databases">
        <authorList>
            <consortium name="Caenorhabditis brenneri Sequencing and Analysis Consortium"/>
            <person name="Wilson R.K."/>
        </authorList>
    </citation>
    <scope>NUCLEOTIDE SEQUENCE [LARGE SCALE GENOMIC DNA]</scope>
    <source>
        <strain evidence="2">PB2801</strain>
    </source>
</reference>
<keyword evidence="2" id="KW-1185">Reference proteome</keyword>
<name>G0MWW7_CAEBE</name>
<dbReference type="EMBL" id="GL379817">
    <property type="protein sequence ID" value="EGT46363.1"/>
    <property type="molecule type" value="Genomic_DNA"/>
</dbReference>
<sequence>MDKQFAYHNVSSPQHNLHKYCVHRLSKLEESYSHCTYSYRFCI</sequence>
<proteinExistence type="predicted"/>
<accession>G0MWW7</accession>
<dbReference type="InParanoid" id="G0MWW7"/>
<dbReference type="AlphaFoldDB" id="G0MWW7"/>
<organism evidence="2">
    <name type="scientific">Caenorhabditis brenneri</name>
    <name type="common">Nematode worm</name>
    <dbReference type="NCBI Taxonomy" id="135651"/>
    <lineage>
        <taxon>Eukaryota</taxon>
        <taxon>Metazoa</taxon>
        <taxon>Ecdysozoa</taxon>
        <taxon>Nematoda</taxon>
        <taxon>Chromadorea</taxon>
        <taxon>Rhabditida</taxon>
        <taxon>Rhabditina</taxon>
        <taxon>Rhabditomorpha</taxon>
        <taxon>Rhabditoidea</taxon>
        <taxon>Rhabditidae</taxon>
        <taxon>Peloderinae</taxon>
        <taxon>Caenorhabditis</taxon>
    </lineage>
</organism>
<dbReference type="HOGENOM" id="CLU_3242638_0_0_1"/>
<gene>
    <name evidence="1" type="ORF">CAEBREN_20529</name>
</gene>